<evidence type="ECO:0000313" key="2">
    <source>
        <dbReference type="EMBL" id="MBP2293537.1"/>
    </source>
</evidence>
<gene>
    <name evidence="2" type="ORF">J2851_003320</name>
</gene>
<reference evidence="2 3" key="1">
    <citation type="submission" date="2021-03" db="EMBL/GenBank/DDBJ databases">
        <title>Genomic Encyclopedia of Type Strains, Phase III (KMG-III): the genomes of soil and plant-associated and newly described type strains.</title>
        <authorList>
            <person name="Whitman W."/>
        </authorList>
    </citation>
    <scope>NUCLEOTIDE SEQUENCE [LARGE SCALE GENOMIC DNA]</scope>
    <source>
        <strain evidence="2 3">IMMIB AFH-6</strain>
    </source>
</reference>
<evidence type="ECO:0008006" key="4">
    <source>
        <dbReference type="Google" id="ProtNLM"/>
    </source>
</evidence>
<keyword evidence="1" id="KW-1133">Transmembrane helix</keyword>
<evidence type="ECO:0000256" key="1">
    <source>
        <dbReference type="SAM" id="Phobius"/>
    </source>
</evidence>
<keyword evidence="1" id="KW-0812">Transmembrane</keyword>
<dbReference type="InterPro" id="IPR010331">
    <property type="entry name" value="ExoD"/>
</dbReference>
<keyword evidence="3" id="KW-1185">Reference proteome</keyword>
<accession>A0ABS4SLU8</accession>
<keyword evidence="1" id="KW-0472">Membrane</keyword>
<proteinExistence type="predicted"/>
<dbReference type="Proteomes" id="UP000781958">
    <property type="component" value="Unassembled WGS sequence"/>
</dbReference>
<protein>
    <recommendedName>
        <fullName evidence="4">Exopolysaccharide synthesis, ExoD</fullName>
    </recommendedName>
</protein>
<dbReference type="Pfam" id="PF06055">
    <property type="entry name" value="ExoD"/>
    <property type="match status" value="1"/>
</dbReference>
<dbReference type="PIRSF" id="PIRSF033239">
    <property type="entry name" value="ExoD"/>
    <property type="match status" value="1"/>
</dbReference>
<name>A0ABS4SLU8_9PROT</name>
<feature type="transmembrane region" description="Helical" evidence="1">
    <location>
        <begin position="15"/>
        <end position="46"/>
    </location>
</feature>
<dbReference type="PANTHER" id="PTHR41795">
    <property type="entry name" value="EXOPOLYSACCHARIDE SYNTHESIS PROTEIN"/>
    <property type="match status" value="1"/>
</dbReference>
<feature type="transmembrane region" description="Helical" evidence="1">
    <location>
        <begin position="100"/>
        <end position="118"/>
    </location>
</feature>
<organism evidence="2 3">
    <name type="scientific">Azospirillum rugosum</name>
    <dbReference type="NCBI Taxonomy" id="416170"/>
    <lineage>
        <taxon>Bacteria</taxon>
        <taxon>Pseudomonadati</taxon>
        <taxon>Pseudomonadota</taxon>
        <taxon>Alphaproteobacteria</taxon>
        <taxon>Rhodospirillales</taxon>
        <taxon>Azospirillaceae</taxon>
        <taxon>Azospirillum</taxon>
    </lineage>
</organism>
<dbReference type="PANTHER" id="PTHR41795:SF1">
    <property type="entry name" value="EXOPOLYSACCHARIDE SYNTHESIS PROTEIN"/>
    <property type="match status" value="1"/>
</dbReference>
<sequence>MGEVFGHLGDRAPGFLLLALAIPAIVPTPGLPAGFLFGTVLAAVALQMIAGRDRLRVPGWIGRRRVSRGTLDKLVDKGTPVIERVERTLRARHPSLTRAGVLRPLGAFVLLMGFLIALPIPFGNTLPGLAVLITALGLIARDGLAVLAGIGLGAVATGVSVALVAGTWWAVSAAPV</sequence>
<evidence type="ECO:0000313" key="3">
    <source>
        <dbReference type="Proteomes" id="UP000781958"/>
    </source>
</evidence>
<dbReference type="EMBL" id="JAGINP010000011">
    <property type="protein sequence ID" value="MBP2293537.1"/>
    <property type="molecule type" value="Genomic_DNA"/>
</dbReference>
<comment type="caution">
    <text evidence="2">The sequence shown here is derived from an EMBL/GenBank/DDBJ whole genome shotgun (WGS) entry which is preliminary data.</text>
</comment>
<feature type="transmembrane region" description="Helical" evidence="1">
    <location>
        <begin position="147"/>
        <end position="171"/>
    </location>
</feature>